<evidence type="ECO:0000313" key="2">
    <source>
        <dbReference type="Proteomes" id="UP000824093"/>
    </source>
</evidence>
<sequence length="92" mass="11111">MYNYREVLNFLNKMKLQKDLVLLGDIQDPRKKLWKKIENVRKKQGMDGALLYASTIKKEYDTYMKKHPDSLYADFAKQMIEKEEQYQGDDRE</sequence>
<reference evidence="1" key="2">
    <citation type="journal article" date="2021" name="PeerJ">
        <title>Extensive microbial diversity within the chicken gut microbiome revealed by metagenomics and culture.</title>
        <authorList>
            <person name="Gilroy R."/>
            <person name="Ravi A."/>
            <person name="Getino M."/>
            <person name="Pursley I."/>
            <person name="Horton D.L."/>
            <person name="Alikhan N.F."/>
            <person name="Baker D."/>
            <person name="Gharbi K."/>
            <person name="Hall N."/>
            <person name="Watson M."/>
            <person name="Adriaenssens E.M."/>
            <person name="Foster-Nyarko E."/>
            <person name="Jarju S."/>
            <person name="Secka A."/>
            <person name="Antonio M."/>
            <person name="Oren A."/>
            <person name="Chaudhuri R.R."/>
            <person name="La Ragione R."/>
            <person name="Hildebrand F."/>
            <person name="Pallen M.J."/>
        </authorList>
    </citation>
    <scope>NUCLEOTIDE SEQUENCE</scope>
    <source>
        <strain evidence="1">CHK195-15760</strain>
    </source>
</reference>
<comment type="caution">
    <text evidence="1">The sequence shown here is derived from an EMBL/GenBank/DDBJ whole genome shotgun (WGS) entry which is preliminary data.</text>
</comment>
<organism evidence="1 2">
    <name type="scientific">Candidatus Merdicola faecigallinarum</name>
    <dbReference type="NCBI Taxonomy" id="2840862"/>
    <lineage>
        <taxon>Bacteria</taxon>
        <taxon>Bacillati</taxon>
        <taxon>Bacillota</taxon>
        <taxon>Clostridia</taxon>
        <taxon>Candidatus Merdicola</taxon>
    </lineage>
</organism>
<proteinExistence type="predicted"/>
<evidence type="ECO:0000313" key="1">
    <source>
        <dbReference type="EMBL" id="HIU51804.1"/>
    </source>
</evidence>
<dbReference type="AlphaFoldDB" id="A0A9D1M1D8"/>
<reference evidence="1" key="1">
    <citation type="submission" date="2020-10" db="EMBL/GenBank/DDBJ databases">
        <authorList>
            <person name="Gilroy R."/>
        </authorList>
    </citation>
    <scope>NUCLEOTIDE SEQUENCE</scope>
    <source>
        <strain evidence="1">CHK195-15760</strain>
    </source>
</reference>
<accession>A0A9D1M1D8</accession>
<gene>
    <name evidence="1" type="ORF">IAB70_04175</name>
</gene>
<dbReference type="EMBL" id="DVNH01000027">
    <property type="protein sequence ID" value="HIU51804.1"/>
    <property type="molecule type" value="Genomic_DNA"/>
</dbReference>
<dbReference type="Proteomes" id="UP000824093">
    <property type="component" value="Unassembled WGS sequence"/>
</dbReference>
<name>A0A9D1M1D8_9FIRM</name>
<protein>
    <submittedName>
        <fullName evidence="1">Uncharacterized protein</fullName>
    </submittedName>
</protein>